<sequence length="560" mass="64133">MADGFCSFPEVLKEFKTKYPVEPRGRVEKGSSIRSKSSWQEVLTVLKDAATAYAANDGFKGMFKRAKGFIEDQADTIERGSRLVPDVSYSKPIVGTLTFLLEAFKQTSKVRQEVSDSIEKLEKKFDLVEDYIELYSEKPRVLKSAMTLYVTILKAIEEVIGYYTKHMVIKGLKALWNGENYEESLLSCLEDIGSVSKELMDEADTAHKQATNAVAKDVQKGFQDMKMWVDNSQKSFKEGIDALFEDHISAMEARHEKEKQLLEHEIKKRDDELARLEQRYHRATTPEPPPKAQSIVNQDDLLQFLDMAGIEKTDIEYITQQRELIISRGQDRTEQIMKSSQLRDWLVQAHAKELLIHGNSDPLPISPVSFFCAMLVKSMHDVKRFKSAVFFCGCHPYDDYGGARTLIMSLLSQLLQQQQFDLSFIDYEMAYRMDRGDTQAFCYVFGRLVAQVNRQETVFCVIDGINFYECNGEEEMRELSDVLRFLLDLTQRGSVYKILVTSPSSTEDVREAVKDEDYLALPEQAANTLGFSKERHRRQWEESLSASHELALELEGTSEL</sequence>
<dbReference type="PANTHER" id="PTHR40619:SF3">
    <property type="entry name" value="FUNGAL STAND N-TERMINAL GOODBYE DOMAIN-CONTAINING PROTEIN"/>
    <property type="match status" value="1"/>
</dbReference>
<dbReference type="InterPro" id="IPR056884">
    <property type="entry name" value="NPHP3-like_N"/>
</dbReference>
<evidence type="ECO:0000256" key="2">
    <source>
        <dbReference type="SAM" id="Coils"/>
    </source>
</evidence>
<reference evidence="5" key="1">
    <citation type="submission" date="2022-07" db="EMBL/GenBank/DDBJ databases">
        <title>Genome Sequence of Xylaria arbuscula.</title>
        <authorList>
            <person name="Buettner E."/>
        </authorList>
    </citation>
    <scope>NUCLEOTIDE SEQUENCE</scope>
    <source>
        <strain evidence="5">VT107</strain>
    </source>
</reference>
<evidence type="ECO:0000313" key="5">
    <source>
        <dbReference type="EMBL" id="KAJ3578821.1"/>
    </source>
</evidence>
<dbReference type="Proteomes" id="UP001148614">
    <property type="component" value="Unassembled WGS sequence"/>
</dbReference>
<proteinExistence type="predicted"/>
<evidence type="ECO:0000259" key="3">
    <source>
        <dbReference type="Pfam" id="PF24809"/>
    </source>
</evidence>
<keyword evidence="6" id="KW-1185">Reference proteome</keyword>
<keyword evidence="1" id="KW-0677">Repeat</keyword>
<comment type="caution">
    <text evidence="5">The sequence shown here is derived from an EMBL/GenBank/DDBJ whole genome shotgun (WGS) entry which is preliminary data.</text>
</comment>
<dbReference type="Pfam" id="PF24809">
    <property type="entry name" value="DUF7708"/>
    <property type="match status" value="1"/>
</dbReference>
<dbReference type="AlphaFoldDB" id="A0A9W8NKG1"/>
<evidence type="ECO:0000313" key="6">
    <source>
        <dbReference type="Proteomes" id="UP001148614"/>
    </source>
</evidence>
<evidence type="ECO:0000259" key="4">
    <source>
        <dbReference type="Pfam" id="PF24883"/>
    </source>
</evidence>
<dbReference type="Pfam" id="PF24883">
    <property type="entry name" value="NPHP3_N"/>
    <property type="match status" value="1"/>
</dbReference>
<dbReference type="EMBL" id="JANPWZ010000166">
    <property type="protein sequence ID" value="KAJ3578821.1"/>
    <property type="molecule type" value="Genomic_DNA"/>
</dbReference>
<feature type="domain" description="DUF7708" evidence="3">
    <location>
        <begin position="89"/>
        <end position="209"/>
    </location>
</feature>
<gene>
    <name evidence="5" type="ORF">NPX13_g1740</name>
</gene>
<dbReference type="PANTHER" id="PTHR40619">
    <property type="entry name" value="FUNGAL STAND N-TERMINAL GOODBYE DOMAIN-CONTAINING PROTEIN"/>
    <property type="match status" value="1"/>
</dbReference>
<dbReference type="VEuPathDB" id="FungiDB:F4678DRAFT_485529"/>
<evidence type="ECO:0000256" key="1">
    <source>
        <dbReference type="ARBA" id="ARBA00022737"/>
    </source>
</evidence>
<protein>
    <recommendedName>
        <fullName evidence="7">Fungal STAND N-terminal Goodbye domain-containing protein</fullName>
    </recommendedName>
</protein>
<name>A0A9W8NKG1_9PEZI</name>
<dbReference type="InterPro" id="IPR056125">
    <property type="entry name" value="DUF7708"/>
</dbReference>
<feature type="coiled-coil region" evidence="2">
    <location>
        <begin position="252"/>
        <end position="279"/>
    </location>
</feature>
<evidence type="ECO:0008006" key="7">
    <source>
        <dbReference type="Google" id="ProtNLM"/>
    </source>
</evidence>
<accession>A0A9W8NKG1</accession>
<keyword evidence="2" id="KW-0175">Coiled coil</keyword>
<organism evidence="5 6">
    <name type="scientific">Xylaria arbuscula</name>
    <dbReference type="NCBI Taxonomy" id="114810"/>
    <lineage>
        <taxon>Eukaryota</taxon>
        <taxon>Fungi</taxon>
        <taxon>Dikarya</taxon>
        <taxon>Ascomycota</taxon>
        <taxon>Pezizomycotina</taxon>
        <taxon>Sordariomycetes</taxon>
        <taxon>Xylariomycetidae</taxon>
        <taxon>Xylariales</taxon>
        <taxon>Xylariaceae</taxon>
        <taxon>Xylaria</taxon>
    </lineage>
</organism>
<feature type="domain" description="Nephrocystin 3-like N-terminal" evidence="4">
    <location>
        <begin position="334"/>
        <end position="502"/>
    </location>
</feature>